<reference evidence="4" key="2">
    <citation type="submission" date="2023-05" db="EMBL/GenBank/DDBJ databases">
        <authorList>
            <consortium name="Lawrence Berkeley National Laboratory"/>
            <person name="Steindorff A."/>
            <person name="Hensen N."/>
            <person name="Bonometti L."/>
            <person name="Westerberg I."/>
            <person name="Brannstrom I.O."/>
            <person name="Guillou S."/>
            <person name="Cros-Aarteil S."/>
            <person name="Calhoun S."/>
            <person name="Haridas S."/>
            <person name="Kuo A."/>
            <person name="Mondo S."/>
            <person name="Pangilinan J."/>
            <person name="Riley R."/>
            <person name="Labutti K."/>
            <person name="Andreopoulos B."/>
            <person name="Lipzen A."/>
            <person name="Chen C."/>
            <person name="Yanf M."/>
            <person name="Daum C."/>
            <person name="Ng V."/>
            <person name="Clum A."/>
            <person name="Ohm R."/>
            <person name="Martin F."/>
            <person name="Silar P."/>
            <person name="Natvig D."/>
            <person name="Lalanne C."/>
            <person name="Gautier V."/>
            <person name="Ament-Velasquez S.L."/>
            <person name="Kruys A."/>
            <person name="Hutchinson M.I."/>
            <person name="Powell A.J."/>
            <person name="Barry K."/>
            <person name="Miller A.N."/>
            <person name="Grigoriev I.V."/>
            <person name="Debuchy R."/>
            <person name="Gladieux P."/>
            <person name="Thoren M.H."/>
            <person name="Johannesson H."/>
        </authorList>
    </citation>
    <scope>NUCLEOTIDE SEQUENCE</scope>
    <source>
        <strain evidence="4">PSN243</strain>
    </source>
</reference>
<organism evidence="4 5">
    <name type="scientific">Podospora aff. communis PSN243</name>
    <dbReference type="NCBI Taxonomy" id="3040156"/>
    <lineage>
        <taxon>Eukaryota</taxon>
        <taxon>Fungi</taxon>
        <taxon>Dikarya</taxon>
        <taxon>Ascomycota</taxon>
        <taxon>Pezizomycotina</taxon>
        <taxon>Sordariomycetes</taxon>
        <taxon>Sordariomycetidae</taxon>
        <taxon>Sordariales</taxon>
        <taxon>Podosporaceae</taxon>
        <taxon>Podospora</taxon>
    </lineage>
</organism>
<dbReference type="Gene3D" id="3.40.50.300">
    <property type="entry name" value="P-loop containing nucleotide triphosphate hydrolases"/>
    <property type="match status" value="1"/>
</dbReference>
<reference evidence="4" key="1">
    <citation type="journal article" date="2023" name="Mol. Phylogenet. Evol.">
        <title>Genome-scale phylogeny and comparative genomics of the fungal order Sordariales.</title>
        <authorList>
            <person name="Hensen N."/>
            <person name="Bonometti L."/>
            <person name="Westerberg I."/>
            <person name="Brannstrom I.O."/>
            <person name="Guillou S."/>
            <person name="Cros-Aarteil S."/>
            <person name="Calhoun S."/>
            <person name="Haridas S."/>
            <person name="Kuo A."/>
            <person name="Mondo S."/>
            <person name="Pangilinan J."/>
            <person name="Riley R."/>
            <person name="LaButti K."/>
            <person name="Andreopoulos B."/>
            <person name="Lipzen A."/>
            <person name="Chen C."/>
            <person name="Yan M."/>
            <person name="Daum C."/>
            <person name="Ng V."/>
            <person name="Clum A."/>
            <person name="Steindorff A."/>
            <person name="Ohm R.A."/>
            <person name="Martin F."/>
            <person name="Silar P."/>
            <person name="Natvig D.O."/>
            <person name="Lalanne C."/>
            <person name="Gautier V."/>
            <person name="Ament-Velasquez S.L."/>
            <person name="Kruys A."/>
            <person name="Hutchinson M.I."/>
            <person name="Powell A.J."/>
            <person name="Barry K."/>
            <person name="Miller A.N."/>
            <person name="Grigoriev I.V."/>
            <person name="Debuchy R."/>
            <person name="Gladieux P."/>
            <person name="Hiltunen Thoren M."/>
            <person name="Johannesson H."/>
        </authorList>
    </citation>
    <scope>NUCLEOTIDE SEQUENCE</scope>
    <source>
        <strain evidence="4">PSN243</strain>
    </source>
</reference>
<dbReference type="SUPFAM" id="SSF82171">
    <property type="entry name" value="DPP6 N-terminal domain-like"/>
    <property type="match status" value="1"/>
</dbReference>
<feature type="domain" description="DUF7708" evidence="2">
    <location>
        <begin position="58"/>
        <end position="200"/>
    </location>
</feature>
<proteinExistence type="predicted"/>
<dbReference type="Pfam" id="PF24883">
    <property type="entry name" value="NPHP3_N"/>
    <property type="match status" value="1"/>
</dbReference>
<dbReference type="InterPro" id="IPR056125">
    <property type="entry name" value="DUF7708"/>
</dbReference>
<dbReference type="InterPro" id="IPR056884">
    <property type="entry name" value="NPHP3-like_N"/>
</dbReference>
<dbReference type="InterPro" id="IPR027417">
    <property type="entry name" value="P-loop_NTPase"/>
</dbReference>
<dbReference type="InterPro" id="IPR015943">
    <property type="entry name" value="WD40/YVTN_repeat-like_dom_sf"/>
</dbReference>
<name>A0AAV9H600_9PEZI</name>
<evidence type="ECO:0000256" key="1">
    <source>
        <dbReference type="ARBA" id="ARBA00022737"/>
    </source>
</evidence>
<evidence type="ECO:0000313" key="5">
    <source>
        <dbReference type="Proteomes" id="UP001321760"/>
    </source>
</evidence>
<dbReference type="Pfam" id="PF24809">
    <property type="entry name" value="DUF7708"/>
    <property type="match status" value="1"/>
</dbReference>
<dbReference type="EMBL" id="MU865917">
    <property type="protein sequence ID" value="KAK4454446.1"/>
    <property type="molecule type" value="Genomic_DNA"/>
</dbReference>
<evidence type="ECO:0000259" key="2">
    <source>
        <dbReference type="Pfam" id="PF24809"/>
    </source>
</evidence>
<protein>
    <recommendedName>
        <fullName evidence="6">NACHT domain-containing protein</fullName>
    </recommendedName>
</protein>
<dbReference type="SUPFAM" id="SSF52540">
    <property type="entry name" value="P-loop containing nucleoside triphosphate hydrolases"/>
    <property type="match status" value="1"/>
</dbReference>
<accession>A0AAV9H600</accession>
<evidence type="ECO:0000313" key="4">
    <source>
        <dbReference type="EMBL" id="KAK4454446.1"/>
    </source>
</evidence>
<keyword evidence="5" id="KW-1185">Reference proteome</keyword>
<evidence type="ECO:0000259" key="3">
    <source>
        <dbReference type="Pfam" id="PF24883"/>
    </source>
</evidence>
<feature type="domain" description="Nephrocystin 3-like N-terminal" evidence="3">
    <location>
        <begin position="281"/>
        <end position="462"/>
    </location>
</feature>
<keyword evidence="1" id="KW-0677">Repeat</keyword>
<evidence type="ECO:0008006" key="6">
    <source>
        <dbReference type="Google" id="ProtNLM"/>
    </source>
</evidence>
<dbReference type="Proteomes" id="UP001321760">
    <property type="component" value="Unassembled WGS sequence"/>
</dbReference>
<dbReference type="AlphaFoldDB" id="A0AAV9H600"/>
<dbReference type="PANTHER" id="PTHR10039:SF15">
    <property type="entry name" value="NACHT DOMAIN-CONTAINING PROTEIN"/>
    <property type="match status" value="1"/>
</dbReference>
<dbReference type="Gene3D" id="2.130.10.10">
    <property type="entry name" value="YVTN repeat-like/Quinoprotein amine dehydrogenase"/>
    <property type="match status" value="1"/>
</dbReference>
<gene>
    <name evidence="4" type="ORF">QBC34DRAFT_482279</name>
</gene>
<comment type="caution">
    <text evidence="4">The sequence shown here is derived from an EMBL/GenBank/DDBJ whole genome shotgun (WGS) entry which is preliminary data.</text>
</comment>
<sequence>MTSSPRSRSHFSPSLGPGDRAAFSACSSSDDLIKSLRNLEHHAKSIQKRSLTRCHAVFQKLNNKLQPYFDALNVLASADTTSALVYGALRVLASAFPTFFEKLVKVLDRLGKAFPQYDAIVKLFDGQPPPRMRRHLESVYQDLFSFLQIAARIFTASNGKVKRPLGMISSVIWRPFEERFGDLLSRMDEHQRFIMDELEILQAERAKDVEKAASIERSRAEHERQKAIADREKTDRLESLTADMKRMMEKQARDLARTRLLEWLAPPSFADALESIEREEGTAQWIFDDQTYKDWVNTQPMPQEHRRLNHMPPWVLWVHGNPGCGKTVLASSVVEKSNDDNKDSEPVTTCHFFFKYNDPKSSTIEAAYQSILAQILHQNRHDVDLLDKFIFFGSYDLTPSASGQQTATLKELADLVRLCANGLGHVTLVLDAIDESNEPDLVAHKLKDLAATAPIKLICFSRPSVNALQTLVPLTRQIKFDRNLIKSDIKIFLLRSLQEMVGENKLAQSADEIDVLADILVYGADGMFLWAKLMVKYLNSPALTPTSRLRTIHGVRFPEGLDAMYNRIALLISQLHTAEKELARRVLIWLHYTDYEGHSFTVVQGAVADADDPPVQKNFVSLAISVCGGLVEFNTSTSLFTYTHLTVSEYLTSQPWKCADVAASLVPGPATAAIEIATRCLCRVVSHAPTEIPSRIKRRQHIATFEGGGGSFCEVVRFVRRAALGRTGNQDLDSVQRLAPKLLDLTNEIRQIDSEWSTKLGRSPGLIWDDVLAFRQGGILSKLADFAPTTAVALAPDAPKLEDGTEIPCLCKVSTTSVDGKVMGVLSIYPCPGFARFWRTLDITTAYYQDAEKFSAGWIARYEVWSVDSTTRMAGCDVSLSASEILLLLRHLGEPSANEDSEGGDEKLEISFPTSIGHDCQNERILTSFVLPLQSLTVSGSKWTSQLGTFDPGEFAHFPDTFRAAWRDWYTYSLSFSPDGRYICFADYQKPCITQLAVFELGRGTRFEAELIRSTMARLGPPKVSDLKFHPRLPVLAFLSERRVWIWDFSGELESSSATRGTKAGELADSTVCTITSLTFSRCGGYLMAKNQNDVEVLRVPQEMMNHRPQNRIEESAPPHRTREATELVPVNNALAKLEKSRLRPGDVLSEAHFCPDTTLGSASSKNALFLSTADKEIRLGSAEGDSNATVGTHLISLPKSFSTKHTAVSLLVP</sequence>
<dbReference type="PANTHER" id="PTHR10039">
    <property type="entry name" value="AMELOGENIN"/>
    <property type="match status" value="1"/>
</dbReference>